<sequence>MHAHQQASIASTPRVTRAELFTGDTDYWSTCRKDDEDERMYGPLMMPYAIPGDMLSNQNGEAAWALWYGSHKDARKAANLSSRRLSDLEISYSQKLEEMSPFTRLAKRLDLDQMRLAADLAHSGTGGAVAFKLHTQEMMPLLHLDAALQRQIGAANCQQIYRLAMAAPAPELAKMVEGEFPFMKALHEKGAFRRSTSQHLLGLACLIQTIRPGSNLPDAETLVGKLLITCIVRSLPARLGILVAVTSPEVASCFDWPCLFHGVSSSDFQEGTDIWTLVPGEVLEETSTSLKAYTFPMYPDQVTNEIIQRLDVLAIAAASGSPVAMEFNAIHQDFLTKSALEMHDELKMFITEGGIFFAAHPYEAPEDMVRPGYNLAIEGRENEIAEALFSVILSTYFAGSVRPLLVKVADYKLSLEKTGKKIEEYSKSGSAKLVAKINGLGKKGMAELATGREWFVDEAMRLKGLVSAWADFYGQLDAFRR</sequence>
<gene>
    <name evidence="1" type="ORF">CAZ10_09335</name>
</gene>
<reference evidence="2" key="1">
    <citation type="submission" date="2017-05" db="EMBL/GenBank/DDBJ databases">
        <authorList>
            <person name="Giani T."/>
            <person name="Arena F."/>
            <person name="Pollini S."/>
            <person name="Di Pilato V."/>
            <person name="D'Andrea M.M."/>
            <person name="Henrici De Angelis L."/>
            <person name="Bassetti M."/>
            <person name="Rossolini G.M."/>
        </authorList>
    </citation>
    <scope>NUCLEOTIDE SEQUENCE [LARGE SCALE GENOMIC DNA]</scope>
    <source>
        <strain evidence="2">S567_C10_BS</strain>
    </source>
</reference>
<dbReference type="Proteomes" id="UP000194857">
    <property type="component" value="Unassembled WGS sequence"/>
</dbReference>
<dbReference type="EMBL" id="NFFZ01000004">
    <property type="protein sequence ID" value="OTI63036.1"/>
    <property type="molecule type" value="Genomic_DNA"/>
</dbReference>
<evidence type="ECO:0000313" key="1">
    <source>
        <dbReference type="EMBL" id="OTI63036.1"/>
    </source>
</evidence>
<name>A0A241XSA6_PSEAI</name>
<comment type="caution">
    <text evidence="1">The sequence shown here is derived from an EMBL/GenBank/DDBJ whole genome shotgun (WGS) entry which is preliminary data.</text>
</comment>
<dbReference type="AlphaFoldDB" id="A0A241XSA6"/>
<protein>
    <submittedName>
        <fullName evidence="1">Uncharacterized protein</fullName>
    </submittedName>
</protein>
<dbReference type="RefSeq" id="WP_065085906.1">
    <property type="nucleotide sequence ID" value="NZ_NFFZ01000004.1"/>
</dbReference>
<accession>A0A241XSA6</accession>
<evidence type="ECO:0000313" key="2">
    <source>
        <dbReference type="Proteomes" id="UP000194857"/>
    </source>
</evidence>
<proteinExistence type="predicted"/>
<organism evidence="1 2">
    <name type="scientific">Pseudomonas aeruginosa</name>
    <dbReference type="NCBI Taxonomy" id="287"/>
    <lineage>
        <taxon>Bacteria</taxon>
        <taxon>Pseudomonadati</taxon>
        <taxon>Pseudomonadota</taxon>
        <taxon>Gammaproteobacteria</taxon>
        <taxon>Pseudomonadales</taxon>
        <taxon>Pseudomonadaceae</taxon>
        <taxon>Pseudomonas</taxon>
    </lineage>
</organism>